<evidence type="ECO:0000259" key="4">
    <source>
        <dbReference type="PROSITE" id="PS01124"/>
    </source>
</evidence>
<dbReference type="STRING" id="405444.ABB26_00450"/>
<proteinExistence type="predicted"/>
<dbReference type="InterPro" id="IPR018062">
    <property type="entry name" value="HTH_AraC-typ_CS"/>
</dbReference>
<dbReference type="InterPro" id="IPR052158">
    <property type="entry name" value="INH-QAR"/>
</dbReference>
<protein>
    <submittedName>
        <fullName evidence="5">AraC family transcriptional regulator</fullName>
    </submittedName>
</protein>
<evidence type="ECO:0000256" key="1">
    <source>
        <dbReference type="ARBA" id="ARBA00023015"/>
    </source>
</evidence>
<reference evidence="5 6" key="1">
    <citation type="submission" date="2015-05" db="EMBL/GenBank/DDBJ databases">
        <title>Genome sequencing and analysis of members of genus Stenotrophomonas.</title>
        <authorList>
            <person name="Patil P.P."/>
            <person name="Midha S."/>
            <person name="Patil P.B."/>
        </authorList>
    </citation>
    <scope>NUCLEOTIDE SEQUENCE [LARGE SCALE GENOMIC DNA]</scope>
    <source>
        <strain evidence="5 6">DSM 18929</strain>
    </source>
</reference>
<dbReference type="OrthoDB" id="9803764at2"/>
<keyword evidence="2" id="KW-0238">DNA-binding</keyword>
<dbReference type="PANTHER" id="PTHR43130">
    <property type="entry name" value="ARAC-FAMILY TRANSCRIPTIONAL REGULATOR"/>
    <property type="match status" value="1"/>
</dbReference>
<name>A0A0R0C9T2_9GAMM</name>
<dbReference type="EMBL" id="LDJI01000002">
    <property type="protein sequence ID" value="KRG66367.1"/>
    <property type="molecule type" value="Genomic_DNA"/>
</dbReference>
<dbReference type="Pfam" id="PF12833">
    <property type="entry name" value="HTH_18"/>
    <property type="match status" value="1"/>
</dbReference>
<keyword evidence="6" id="KW-1185">Reference proteome</keyword>
<dbReference type="PROSITE" id="PS00041">
    <property type="entry name" value="HTH_ARAC_FAMILY_1"/>
    <property type="match status" value="1"/>
</dbReference>
<evidence type="ECO:0000313" key="6">
    <source>
        <dbReference type="Proteomes" id="UP000050864"/>
    </source>
</evidence>
<dbReference type="Gene3D" id="1.10.10.60">
    <property type="entry name" value="Homeodomain-like"/>
    <property type="match status" value="1"/>
</dbReference>
<dbReference type="RefSeq" id="WP_057631601.1">
    <property type="nucleotide sequence ID" value="NZ_LDJI01000002.1"/>
</dbReference>
<dbReference type="InterPro" id="IPR009057">
    <property type="entry name" value="Homeodomain-like_sf"/>
</dbReference>
<keyword evidence="3" id="KW-0804">Transcription</keyword>
<organism evidence="5 6">
    <name type="scientific">Stenotrophomonas humi</name>
    <dbReference type="NCBI Taxonomy" id="405444"/>
    <lineage>
        <taxon>Bacteria</taxon>
        <taxon>Pseudomonadati</taxon>
        <taxon>Pseudomonadota</taxon>
        <taxon>Gammaproteobacteria</taxon>
        <taxon>Lysobacterales</taxon>
        <taxon>Lysobacteraceae</taxon>
        <taxon>Stenotrophomonas</taxon>
    </lineage>
</organism>
<dbReference type="GO" id="GO:0043565">
    <property type="term" value="F:sequence-specific DNA binding"/>
    <property type="evidence" value="ECO:0007669"/>
    <property type="project" value="InterPro"/>
</dbReference>
<feature type="domain" description="HTH araC/xylS-type" evidence="4">
    <location>
        <begin position="222"/>
        <end position="320"/>
    </location>
</feature>
<dbReference type="SUPFAM" id="SSF46689">
    <property type="entry name" value="Homeodomain-like"/>
    <property type="match status" value="2"/>
</dbReference>
<dbReference type="AlphaFoldDB" id="A0A0R0C9T2"/>
<comment type="caution">
    <text evidence="5">The sequence shown here is derived from an EMBL/GenBank/DDBJ whole genome shotgun (WGS) entry which is preliminary data.</text>
</comment>
<keyword evidence="1" id="KW-0805">Transcription regulation</keyword>
<dbReference type="PANTHER" id="PTHR43130:SF3">
    <property type="entry name" value="HTH-TYPE TRANSCRIPTIONAL REGULATOR RV1931C"/>
    <property type="match status" value="1"/>
</dbReference>
<evidence type="ECO:0000256" key="2">
    <source>
        <dbReference type="ARBA" id="ARBA00023125"/>
    </source>
</evidence>
<gene>
    <name evidence="5" type="ORF">ABB26_00450</name>
</gene>
<dbReference type="Proteomes" id="UP000050864">
    <property type="component" value="Unassembled WGS sequence"/>
</dbReference>
<dbReference type="GO" id="GO:0003700">
    <property type="term" value="F:DNA-binding transcription factor activity"/>
    <property type="evidence" value="ECO:0007669"/>
    <property type="project" value="InterPro"/>
</dbReference>
<dbReference type="Pfam" id="PF01965">
    <property type="entry name" value="DJ-1_PfpI"/>
    <property type="match status" value="1"/>
</dbReference>
<dbReference type="PROSITE" id="PS01124">
    <property type="entry name" value="HTH_ARAC_FAMILY_2"/>
    <property type="match status" value="1"/>
</dbReference>
<dbReference type="SUPFAM" id="SSF52317">
    <property type="entry name" value="Class I glutamine amidotransferase-like"/>
    <property type="match status" value="1"/>
</dbReference>
<dbReference type="InterPro" id="IPR002818">
    <property type="entry name" value="DJ-1/PfpI"/>
</dbReference>
<dbReference type="InterPro" id="IPR029062">
    <property type="entry name" value="Class_I_gatase-like"/>
</dbReference>
<accession>A0A0R0C9T2</accession>
<dbReference type="InterPro" id="IPR018060">
    <property type="entry name" value="HTH_AraC"/>
</dbReference>
<dbReference type="PATRIC" id="fig|405444.3.peg.1139"/>
<dbReference type="Gene3D" id="3.40.50.880">
    <property type="match status" value="1"/>
</dbReference>
<evidence type="ECO:0000256" key="3">
    <source>
        <dbReference type="ARBA" id="ARBA00023163"/>
    </source>
</evidence>
<dbReference type="SMART" id="SM00342">
    <property type="entry name" value="HTH_ARAC"/>
    <property type="match status" value="1"/>
</dbReference>
<sequence>MRNHGYVEIGILLYPGAQLAAVLGLTDLLALSGRIANDRAEPVPPALHVTHWHIAAPGQPPSAGHASHPGAVDALDVLILPPSLEAPISAEAAAPYLDWLRSLHDGGTTLASVCAGAYLLGETGRVAGRTITTNWAFTDSFATRFPEVLLDTDQLVIDAGDVLTAGGAMAWIDLGLRLVERYLGTAVMLDTARTLLVDPLGRQQRYYSSFAPRISHGDAAVLAVQNWLHDTHARETASPDLARRAGMEERTFLRRFQKATGMTATEYCQRVRVARARELLQSTRLPLERIAWDVGYSDRGSFHKVFSRIVGLTPGEYRRRFNAG</sequence>
<evidence type="ECO:0000313" key="5">
    <source>
        <dbReference type="EMBL" id="KRG66367.1"/>
    </source>
</evidence>